<accession>A0ACC1APU4</accession>
<protein>
    <submittedName>
        <fullName evidence="1">Uncharacterized protein</fullName>
    </submittedName>
</protein>
<keyword evidence="2" id="KW-1185">Reference proteome</keyword>
<dbReference type="EMBL" id="CM047905">
    <property type="protein sequence ID" value="KAJ0088719.1"/>
    <property type="molecule type" value="Genomic_DNA"/>
</dbReference>
<name>A0ACC1APU4_9ROSI</name>
<evidence type="ECO:0000313" key="2">
    <source>
        <dbReference type="Proteomes" id="UP001164250"/>
    </source>
</evidence>
<evidence type="ECO:0000313" key="1">
    <source>
        <dbReference type="EMBL" id="KAJ0088719.1"/>
    </source>
</evidence>
<dbReference type="Proteomes" id="UP001164250">
    <property type="component" value="Chromosome 9"/>
</dbReference>
<sequence>MTWNPFRVCFDNHQSISYRFFPLVTLVSDLAQFVYQVRRKDFWLLSTVTKLLTEFIPRLSHDAGWPYFSGQNLICVECNLSCCTAVFTSDIMLQGWDDPYVPRTHEGLLKWKYARMNSVDFLFEVTDDRQLLFLYERGKKKLMEGNSVKFEELYGCLTQHSQVSPIKPEVGTTFDVK</sequence>
<proteinExistence type="predicted"/>
<reference evidence="2" key="1">
    <citation type="journal article" date="2023" name="G3 (Bethesda)">
        <title>Genome assembly and association tests identify interacting loci associated with vigor, precocity, and sex in interspecific pistachio rootstocks.</title>
        <authorList>
            <person name="Palmer W."/>
            <person name="Jacygrad E."/>
            <person name="Sagayaradj S."/>
            <person name="Cavanaugh K."/>
            <person name="Han R."/>
            <person name="Bertier L."/>
            <person name="Beede B."/>
            <person name="Kafkas S."/>
            <person name="Golino D."/>
            <person name="Preece J."/>
            <person name="Michelmore R."/>
        </authorList>
    </citation>
    <scope>NUCLEOTIDE SEQUENCE [LARGE SCALE GENOMIC DNA]</scope>
</reference>
<comment type="caution">
    <text evidence="1">The sequence shown here is derived from an EMBL/GenBank/DDBJ whole genome shotgun (WGS) entry which is preliminary data.</text>
</comment>
<gene>
    <name evidence="1" type="ORF">Patl1_31709</name>
</gene>
<organism evidence="1 2">
    <name type="scientific">Pistacia atlantica</name>
    <dbReference type="NCBI Taxonomy" id="434234"/>
    <lineage>
        <taxon>Eukaryota</taxon>
        <taxon>Viridiplantae</taxon>
        <taxon>Streptophyta</taxon>
        <taxon>Embryophyta</taxon>
        <taxon>Tracheophyta</taxon>
        <taxon>Spermatophyta</taxon>
        <taxon>Magnoliopsida</taxon>
        <taxon>eudicotyledons</taxon>
        <taxon>Gunneridae</taxon>
        <taxon>Pentapetalae</taxon>
        <taxon>rosids</taxon>
        <taxon>malvids</taxon>
        <taxon>Sapindales</taxon>
        <taxon>Anacardiaceae</taxon>
        <taxon>Pistacia</taxon>
    </lineage>
</organism>